<dbReference type="InterPro" id="IPR012902">
    <property type="entry name" value="N_methyl_site"/>
</dbReference>
<organism evidence="2 3">
    <name type="scientific">Akkermansia muciniphila</name>
    <dbReference type="NCBI Taxonomy" id="239935"/>
    <lineage>
        <taxon>Bacteria</taxon>
        <taxon>Pseudomonadati</taxon>
        <taxon>Verrucomicrobiota</taxon>
        <taxon>Verrucomicrobiia</taxon>
        <taxon>Verrucomicrobiales</taxon>
        <taxon>Akkermansiaceae</taxon>
        <taxon>Akkermansia</taxon>
    </lineage>
</organism>
<reference evidence="2 3" key="1">
    <citation type="journal article" date="2017" name="BMC Genomics">
        <title>Genome sequencing of 39 Akkermansia muciniphila isolates reveals its population structure, genomic and functional diverisity, and global distribution in mammalian gut microbiotas.</title>
        <authorList>
            <person name="Guo X."/>
            <person name="Li S."/>
            <person name="Zhang J."/>
            <person name="Wu F."/>
            <person name="Li X."/>
            <person name="Wu D."/>
            <person name="Zhang M."/>
            <person name="Ou Z."/>
            <person name="Jie Z."/>
            <person name="Yan Q."/>
            <person name="Li P."/>
            <person name="Yi J."/>
            <person name="Peng Y."/>
        </authorList>
    </citation>
    <scope>NUCLEOTIDE SEQUENCE [LARGE SCALE GENOMIC DNA]</scope>
    <source>
        <strain evidence="2 3">GP24</strain>
    </source>
</reference>
<keyword evidence="1" id="KW-0472">Membrane</keyword>
<keyword evidence="1" id="KW-0812">Transmembrane</keyword>
<dbReference type="OrthoDB" id="198546at2"/>
<dbReference type="SUPFAM" id="SSF54523">
    <property type="entry name" value="Pili subunits"/>
    <property type="match status" value="1"/>
</dbReference>
<sequence length="227" mass="25017">MKARSLTSRSKGFTLIEVLVVIAIIALLAGVSYSIYSHATETAARTRCTDNLRRISDWGKEFAGQNGGKLPSSGMKDSLLSARECRNWWDALAPIVNAEQPDLIARNDKEPNMLPDTFRCTADKRPEILAAEDTNLPASPDTISYTSWLDNRKGRPMNVARGQALRGKPWISDGIPIDGRSVITEQDFEEIVVPALERHQGGIMVLYADGKISAVEDPTFEKVTKDS</sequence>
<dbReference type="RefSeq" id="WP_102712211.1">
    <property type="nucleotide sequence ID" value="NZ_CABMLK010000002.1"/>
</dbReference>
<evidence type="ECO:0000313" key="2">
    <source>
        <dbReference type="EMBL" id="PNC19895.1"/>
    </source>
</evidence>
<proteinExistence type="predicted"/>
<name>A0A2N8HGK3_9BACT</name>
<dbReference type="NCBIfam" id="TIGR02532">
    <property type="entry name" value="IV_pilin_GFxxxE"/>
    <property type="match status" value="1"/>
</dbReference>
<dbReference type="Proteomes" id="UP000236000">
    <property type="component" value="Unassembled WGS sequence"/>
</dbReference>
<evidence type="ECO:0000313" key="3">
    <source>
        <dbReference type="Proteomes" id="UP000236000"/>
    </source>
</evidence>
<gene>
    <name evidence="2" type="ORF">CXU22_02470</name>
</gene>
<dbReference type="Gene3D" id="3.30.700.10">
    <property type="entry name" value="Glycoprotein, Type 4 Pilin"/>
    <property type="match status" value="1"/>
</dbReference>
<dbReference type="InterPro" id="IPR045584">
    <property type="entry name" value="Pilin-like"/>
</dbReference>
<evidence type="ECO:0000256" key="1">
    <source>
        <dbReference type="SAM" id="Phobius"/>
    </source>
</evidence>
<dbReference type="PANTHER" id="PTHR30093">
    <property type="entry name" value="GENERAL SECRETION PATHWAY PROTEIN G"/>
    <property type="match status" value="1"/>
</dbReference>
<feature type="transmembrane region" description="Helical" evidence="1">
    <location>
        <begin position="12"/>
        <end position="36"/>
    </location>
</feature>
<dbReference type="PANTHER" id="PTHR30093:SF2">
    <property type="entry name" value="TYPE II SECRETION SYSTEM PROTEIN H"/>
    <property type="match status" value="1"/>
</dbReference>
<dbReference type="EMBL" id="PJKA01000003">
    <property type="protein sequence ID" value="PNC19895.1"/>
    <property type="molecule type" value="Genomic_DNA"/>
</dbReference>
<keyword evidence="1" id="KW-1133">Transmembrane helix</keyword>
<protein>
    <recommendedName>
        <fullName evidence="4">Prepilin-type N-terminal cleavage/methylation domain-containing protein</fullName>
    </recommendedName>
</protein>
<dbReference type="PROSITE" id="PS00409">
    <property type="entry name" value="PROKAR_NTER_METHYL"/>
    <property type="match status" value="1"/>
</dbReference>
<comment type="caution">
    <text evidence="2">The sequence shown here is derived from an EMBL/GenBank/DDBJ whole genome shotgun (WGS) entry which is preliminary data.</text>
</comment>
<evidence type="ECO:0008006" key="4">
    <source>
        <dbReference type="Google" id="ProtNLM"/>
    </source>
</evidence>
<accession>A0A2N8HGK3</accession>
<dbReference type="Pfam" id="PF07963">
    <property type="entry name" value="N_methyl"/>
    <property type="match status" value="1"/>
</dbReference>
<dbReference type="AlphaFoldDB" id="A0A2N8HGK3"/>